<dbReference type="Proteomes" id="UP000648187">
    <property type="component" value="Unassembled WGS sequence"/>
</dbReference>
<dbReference type="PANTHER" id="PTHR45985">
    <property type="match status" value="1"/>
</dbReference>
<dbReference type="GO" id="GO:0005975">
    <property type="term" value="P:carbohydrate metabolic process"/>
    <property type="evidence" value="ECO:0007669"/>
    <property type="project" value="InterPro"/>
</dbReference>
<dbReference type="PANTHER" id="PTHR45985:SF8">
    <property type="entry name" value="CHITIN DEACETYLASE-LIKE 9, ISOFORM A"/>
    <property type="match status" value="1"/>
</dbReference>
<evidence type="ECO:0008006" key="4">
    <source>
        <dbReference type="Google" id="ProtNLM"/>
    </source>
</evidence>
<evidence type="ECO:0000313" key="3">
    <source>
        <dbReference type="Proteomes" id="UP000648187"/>
    </source>
</evidence>
<name>A0A835L4X9_SPOEX</name>
<dbReference type="CDD" id="cd10975">
    <property type="entry name" value="CE4_CDA_like_2"/>
    <property type="match status" value="1"/>
</dbReference>
<proteinExistence type="predicted"/>
<gene>
    <name evidence="2" type="ORF">HW555_007897</name>
</gene>
<keyword evidence="3" id="KW-1185">Reference proteome</keyword>
<dbReference type="AlphaFoldDB" id="A0A835L4X9"/>
<accession>A0A835L4X9</accession>
<dbReference type="Gene3D" id="3.20.20.370">
    <property type="entry name" value="Glycoside hydrolase/deacetylase"/>
    <property type="match status" value="2"/>
</dbReference>
<dbReference type="SUPFAM" id="SSF88713">
    <property type="entry name" value="Glycoside hydrolase/deacetylase"/>
    <property type="match status" value="2"/>
</dbReference>
<protein>
    <recommendedName>
        <fullName evidence="4">NodB homology domain-containing protein</fullName>
    </recommendedName>
</protein>
<comment type="caution">
    <text evidence="2">The sequence shown here is derived from an EMBL/GenBank/DDBJ whole genome shotgun (WGS) entry which is preliminary data.</text>
</comment>
<sequence length="802" mass="91701">RLALLALLLVSSATLAEDSSSEVPAAAEPCDREACKLPNCRCSGTDIPGGLTPRDTPQFVVLAFEDSVHEENIVTYRRVLYNRRNSNGCAASATFFVSHLYSNYVFVNELYNRGHEVALHSMTHMNPSTYWRDATYDVIKQEFADQRVQMSHFANIPFDSITGMRVPFLQLSGDNSFRVMSDYGLKYDNSWATNAYTSPAMWPYTLDYQSTQDCLAPPCPNASIPGVWVNPIIPWVDLDGKPCSLVHEPDLFNETLWFQFILNNFERHYFGNRAPFGVSLLEGVIYPFPQVLSALERFLDVINNLDDVFMVTSDEVIEWVKNPVPISQYRTQACRQFIPTTCVPSQCEVISSYDGREYEFESCNDSSSEVPAAAEPCDREACKLPNCRCSGTDIPGGLTPRDTPQFVVLAFEDSVHEENIVTYRRVLYNRRNSNGCAASATFFVSHLYSNYVFVNELYNRGHEVALHSMTHTNPSTYWRDATYDVIKQEFADQRVQMSHFANIPFDSITGMRVPFLQLSGDNSFRVMSDYGLKYDNSWATNAYTSPAMWPYTLDYQSTQDCLAPPCPNASIPGVWVNPIIPWVDLDGKPCSLVHECYDAPDRFNETEWFQFILSNFERHYFGNRAPFGVFLLEAILYPYPAVLRALERFLDVINNLDDVFMVTSDEVIEWVKNPVPISQYRTQACRQFIPTTCVPSQCEVISSYDGREYEFESCNVCPRVYPWLGNPLGQTQCKIPDEIYSRCLVNARWTLLVFCDCTAYMGLYTSEANYRRHCTRLWKMKESGKVRYLPERNGRHEKYCLG</sequence>
<reference evidence="2" key="1">
    <citation type="submission" date="2020-08" db="EMBL/GenBank/DDBJ databases">
        <title>Spodoptera exigua strain:BAW_Kor-Di-RS1 Genome sequencing and assembly.</title>
        <authorList>
            <person name="Kim J."/>
            <person name="Nam H.Y."/>
            <person name="Kwon M."/>
            <person name="Choi J.H."/>
            <person name="Cho S.R."/>
            <person name="Kim G.-H."/>
        </authorList>
    </citation>
    <scope>NUCLEOTIDE SEQUENCE</scope>
    <source>
        <strain evidence="2">BAW_Kor-Di-RS1</strain>
        <tissue evidence="2">Whole-body</tissue>
    </source>
</reference>
<dbReference type="InterPro" id="IPR052740">
    <property type="entry name" value="CE4"/>
</dbReference>
<organism evidence="2 3">
    <name type="scientific">Spodoptera exigua</name>
    <name type="common">Beet armyworm</name>
    <name type="synonym">Noctua fulgens</name>
    <dbReference type="NCBI Taxonomy" id="7107"/>
    <lineage>
        <taxon>Eukaryota</taxon>
        <taxon>Metazoa</taxon>
        <taxon>Ecdysozoa</taxon>
        <taxon>Arthropoda</taxon>
        <taxon>Hexapoda</taxon>
        <taxon>Insecta</taxon>
        <taxon>Pterygota</taxon>
        <taxon>Neoptera</taxon>
        <taxon>Endopterygota</taxon>
        <taxon>Lepidoptera</taxon>
        <taxon>Glossata</taxon>
        <taxon>Ditrysia</taxon>
        <taxon>Noctuoidea</taxon>
        <taxon>Noctuidae</taxon>
        <taxon>Amphipyrinae</taxon>
        <taxon>Spodoptera</taxon>
    </lineage>
</organism>
<feature type="signal peptide" evidence="1">
    <location>
        <begin position="1"/>
        <end position="16"/>
    </location>
</feature>
<dbReference type="EMBL" id="JACKWZ010000143">
    <property type="protein sequence ID" value="KAF9414068.1"/>
    <property type="molecule type" value="Genomic_DNA"/>
</dbReference>
<dbReference type="GO" id="GO:0016787">
    <property type="term" value="F:hydrolase activity"/>
    <property type="evidence" value="ECO:0007669"/>
    <property type="project" value="UniProtKB-ARBA"/>
</dbReference>
<feature type="chain" id="PRO_5032659875" description="NodB homology domain-containing protein" evidence="1">
    <location>
        <begin position="17"/>
        <end position="802"/>
    </location>
</feature>
<evidence type="ECO:0000256" key="1">
    <source>
        <dbReference type="SAM" id="SignalP"/>
    </source>
</evidence>
<feature type="non-terminal residue" evidence="2">
    <location>
        <position position="802"/>
    </location>
</feature>
<evidence type="ECO:0000313" key="2">
    <source>
        <dbReference type="EMBL" id="KAF9414068.1"/>
    </source>
</evidence>
<keyword evidence="1" id="KW-0732">Signal</keyword>
<dbReference type="InterPro" id="IPR011330">
    <property type="entry name" value="Glyco_hydro/deAcase_b/a-brl"/>
</dbReference>